<evidence type="ECO:0000313" key="2">
    <source>
        <dbReference type="EnsemblPlants" id="cds.evm.model.04.1887"/>
    </source>
</evidence>
<organism evidence="2 3">
    <name type="scientific">Cannabis sativa</name>
    <name type="common">Hemp</name>
    <name type="synonym">Marijuana</name>
    <dbReference type="NCBI Taxonomy" id="3483"/>
    <lineage>
        <taxon>Eukaryota</taxon>
        <taxon>Viridiplantae</taxon>
        <taxon>Streptophyta</taxon>
        <taxon>Embryophyta</taxon>
        <taxon>Tracheophyta</taxon>
        <taxon>Spermatophyta</taxon>
        <taxon>Magnoliopsida</taxon>
        <taxon>eudicotyledons</taxon>
        <taxon>Gunneridae</taxon>
        <taxon>Pentapetalae</taxon>
        <taxon>rosids</taxon>
        <taxon>fabids</taxon>
        <taxon>Rosales</taxon>
        <taxon>Cannabaceae</taxon>
        <taxon>Cannabis</taxon>
    </lineage>
</organism>
<dbReference type="EnsemblPlants" id="evm.model.04.1887">
    <property type="protein sequence ID" value="cds.evm.model.04.1887"/>
    <property type="gene ID" value="evm.TU.04.1887"/>
</dbReference>
<dbReference type="AlphaFoldDB" id="A0A803PEY5"/>
<evidence type="ECO:0000313" key="3">
    <source>
        <dbReference type="Proteomes" id="UP000596661"/>
    </source>
</evidence>
<reference evidence="2" key="2">
    <citation type="submission" date="2021-03" db="UniProtKB">
        <authorList>
            <consortium name="EnsemblPlants"/>
        </authorList>
    </citation>
    <scope>IDENTIFICATION</scope>
</reference>
<reference evidence="2" key="1">
    <citation type="submission" date="2018-11" db="EMBL/GenBank/DDBJ databases">
        <authorList>
            <person name="Grassa J C."/>
        </authorList>
    </citation>
    <scope>NUCLEOTIDE SEQUENCE [LARGE SCALE GENOMIC DNA]</scope>
</reference>
<accession>A0A803PEY5</accession>
<dbReference type="EMBL" id="UZAU01000401">
    <property type="status" value="NOT_ANNOTATED_CDS"/>
    <property type="molecule type" value="Genomic_DNA"/>
</dbReference>
<dbReference type="Gramene" id="evm.model.04.1887">
    <property type="protein sequence ID" value="cds.evm.model.04.1887"/>
    <property type="gene ID" value="evm.TU.04.1887"/>
</dbReference>
<keyword evidence="3" id="KW-1185">Reference proteome</keyword>
<evidence type="ECO:0000256" key="1">
    <source>
        <dbReference type="SAM" id="MobiDB-lite"/>
    </source>
</evidence>
<name>A0A803PEY5_CANSA</name>
<protein>
    <submittedName>
        <fullName evidence="2">Uncharacterized protein</fullName>
    </submittedName>
</protein>
<dbReference type="Proteomes" id="UP000596661">
    <property type="component" value="Chromosome 4"/>
</dbReference>
<sequence length="89" mass="9383">MSVQGRAIVVVDHSTSASDVGPPQPQPSPIAINYHFPKAFRPANPGKGPPAGGHGIMTQPRRFVSVHQDGFRPTEPGHSPGAGHSHHKN</sequence>
<proteinExistence type="predicted"/>
<feature type="region of interest" description="Disordered" evidence="1">
    <location>
        <begin position="38"/>
        <end position="89"/>
    </location>
</feature>